<dbReference type="GO" id="GO:0005829">
    <property type="term" value="C:cytosol"/>
    <property type="evidence" value="ECO:0007669"/>
    <property type="project" value="TreeGrafter"/>
</dbReference>
<dbReference type="Gene3D" id="1.10.287.1040">
    <property type="entry name" value="Exonuclease VII, small subunit"/>
    <property type="match status" value="1"/>
</dbReference>
<keyword evidence="3 6" id="KW-0540">Nuclease</keyword>
<evidence type="ECO:0000256" key="5">
    <source>
        <dbReference type="ARBA" id="ARBA00022839"/>
    </source>
</evidence>
<dbReference type="AlphaFoldDB" id="A0A538TKS6"/>
<dbReference type="Pfam" id="PF02609">
    <property type="entry name" value="Exonuc_VII_S"/>
    <property type="match status" value="1"/>
</dbReference>
<keyword evidence="5 6" id="KW-0269">Exonuclease</keyword>
<dbReference type="SUPFAM" id="SSF116842">
    <property type="entry name" value="XseB-like"/>
    <property type="match status" value="1"/>
</dbReference>
<dbReference type="EMBL" id="VBOZ01000025">
    <property type="protein sequence ID" value="TMQ64220.1"/>
    <property type="molecule type" value="Genomic_DNA"/>
</dbReference>
<organism evidence="9 10">
    <name type="scientific">Eiseniibacteriota bacterium</name>
    <dbReference type="NCBI Taxonomy" id="2212470"/>
    <lineage>
        <taxon>Bacteria</taxon>
        <taxon>Candidatus Eiseniibacteriota</taxon>
    </lineage>
</organism>
<evidence type="ECO:0000256" key="8">
    <source>
        <dbReference type="SAM" id="MobiDB-lite"/>
    </source>
</evidence>
<keyword evidence="4 6" id="KW-0378">Hydrolase</keyword>
<dbReference type="PANTHER" id="PTHR34137:SF1">
    <property type="entry name" value="EXODEOXYRIBONUCLEASE 7 SMALL SUBUNIT"/>
    <property type="match status" value="1"/>
</dbReference>
<reference evidence="9 10" key="1">
    <citation type="journal article" date="2019" name="Nat. Microbiol.">
        <title>Mediterranean grassland soil C-N compound turnover is dependent on rainfall and depth, and is mediated by genomically divergent microorganisms.</title>
        <authorList>
            <person name="Diamond S."/>
            <person name="Andeer P.F."/>
            <person name="Li Z."/>
            <person name="Crits-Christoph A."/>
            <person name="Burstein D."/>
            <person name="Anantharaman K."/>
            <person name="Lane K.R."/>
            <person name="Thomas B.C."/>
            <person name="Pan C."/>
            <person name="Northen T.R."/>
            <person name="Banfield J.F."/>
        </authorList>
    </citation>
    <scope>NUCLEOTIDE SEQUENCE [LARGE SCALE GENOMIC DNA]</scope>
    <source>
        <strain evidence="9">WS_9</strain>
    </source>
</reference>
<comment type="caution">
    <text evidence="9">The sequence shown here is derived from an EMBL/GenBank/DDBJ whole genome shotgun (WGS) entry which is preliminary data.</text>
</comment>
<name>A0A538TKS6_UNCEI</name>
<comment type="subcellular location">
    <subcellularLocation>
        <location evidence="6">Cytoplasm</location>
    </subcellularLocation>
</comment>
<dbReference type="NCBIfam" id="NF002140">
    <property type="entry name" value="PRK00977.1-4"/>
    <property type="match status" value="1"/>
</dbReference>
<feature type="compositionally biased region" description="Acidic residues" evidence="8">
    <location>
        <begin position="85"/>
        <end position="99"/>
    </location>
</feature>
<comment type="similarity">
    <text evidence="1 6">Belongs to the XseB family.</text>
</comment>
<dbReference type="EC" id="3.1.11.6" evidence="6"/>
<gene>
    <name evidence="6" type="primary">xseB</name>
    <name evidence="9" type="ORF">E6K79_08020</name>
</gene>
<evidence type="ECO:0000256" key="1">
    <source>
        <dbReference type="ARBA" id="ARBA00009998"/>
    </source>
</evidence>
<comment type="catalytic activity">
    <reaction evidence="6">
        <text>Exonucleolytic cleavage in either 5'- to 3'- or 3'- to 5'-direction to yield nucleoside 5'-phosphates.</text>
        <dbReference type="EC" id="3.1.11.6"/>
    </reaction>
</comment>
<dbReference type="HAMAP" id="MF_00337">
    <property type="entry name" value="Exonuc_7_S"/>
    <property type="match status" value="1"/>
</dbReference>
<accession>A0A538TKS6</accession>
<feature type="region of interest" description="Disordered" evidence="8">
    <location>
        <begin position="80"/>
        <end position="99"/>
    </location>
</feature>
<comment type="subunit">
    <text evidence="6">Heterooligomer composed of large and small subunits.</text>
</comment>
<evidence type="ECO:0000256" key="3">
    <source>
        <dbReference type="ARBA" id="ARBA00022722"/>
    </source>
</evidence>
<evidence type="ECO:0000313" key="10">
    <source>
        <dbReference type="Proteomes" id="UP000317691"/>
    </source>
</evidence>
<dbReference type="NCBIfam" id="TIGR01280">
    <property type="entry name" value="xseB"/>
    <property type="match status" value="1"/>
</dbReference>
<evidence type="ECO:0000256" key="6">
    <source>
        <dbReference type="HAMAP-Rule" id="MF_00337"/>
    </source>
</evidence>
<dbReference type="GO" id="GO:0009318">
    <property type="term" value="C:exodeoxyribonuclease VII complex"/>
    <property type="evidence" value="ECO:0007669"/>
    <property type="project" value="UniProtKB-UniRule"/>
</dbReference>
<dbReference type="InterPro" id="IPR037004">
    <property type="entry name" value="Exonuc_VII_ssu_sf"/>
</dbReference>
<evidence type="ECO:0000256" key="4">
    <source>
        <dbReference type="ARBA" id="ARBA00022801"/>
    </source>
</evidence>
<dbReference type="GO" id="GO:0008855">
    <property type="term" value="F:exodeoxyribonuclease VII activity"/>
    <property type="evidence" value="ECO:0007669"/>
    <property type="project" value="UniProtKB-UniRule"/>
</dbReference>
<protein>
    <recommendedName>
        <fullName evidence="6">Exodeoxyribonuclease 7 small subunit</fullName>
        <ecNumber evidence="6">3.1.11.6</ecNumber>
    </recommendedName>
    <alternativeName>
        <fullName evidence="6">Exodeoxyribonuclease VII small subunit</fullName>
        <shortName evidence="6">Exonuclease VII small subunit</shortName>
    </alternativeName>
</protein>
<keyword evidence="2 6" id="KW-0963">Cytoplasm</keyword>
<comment type="function">
    <text evidence="6">Bidirectionally degrades single-stranded DNA into large acid-insoluble oligonucleotides, which are then degraded further into small acid-soluble oligonucleotides.</text>
</comment>
<keyword evidence="7" id="KW-0175">Coiled coil</keyword>
<sequence>MKRKGTAVPPSDTPGDARTFEAMMERLQELVARLETGNLTLEESIQSFEEGMALVRKCTGVLSQAEQRILKLTRDATGEPVAVPLEEEGEEEGGDELPF</sequence>
<dbReference type="InterPro" id="IPR003761">
    <property type="entry name" value="Exonuc_VII_S"/>
</dbReference>
<evidence type="ECO:0000313" key="9">
    <source>
        <dbReference type="EMBL" id="TMQ64220.1"/>
    </source>
</evidence>
<feature type="coiled-coil region" evidence="7">
    <location>
        <begin position="17"/>
        <end position="44"/>
    </location>
</feature>
<dbReference type="PANTHER" id="PTHR34137">
    <property type="entry name" value="EXODEOXYRIBONUCLEASE 7 SMALL SUBUNIT"/>
    <property type="match status" value="1"/>
</dbReference>
<evidence type="ECO:0000256" key="7">
    <source>
        <dbReference type="SAM" id="Coils"/>
    </source>
</evidence>
<dbReference type="GO" id="GO:0006308">
    <property type="term" value="P:DNA catabolic process"/>
    <property type="evidence" value="ECO:0007669"/>
    <property type="project" value="UniProtKB-UniRule"/>
</dbReference>
<dbReference type="Proteomes" id="UP000317691">
    <property type="component" value="Unassembled WGS sequence"/>
</dbReference>
<evidence type="ECO:0000256" key="2">
    <source>
        <dbReference type="ARBA" id="ARBA00022490"/>
    </source>
</evidence>
<proteinExistence type="inferred from homology"/>